<feature type="domain" description="DUF4185" evidence="1">
    <location>
        <begin position="187"/>
        <end position="317"/>
    </location>
</feature>
<dbReference type="Proteomes" id="UP001498771">
    <property type="component" value="Unassembled WGS sequence"/>
</dbReference>
<keyword evidence="3" id="KW-1185">Reference proteome</keyword>
<protein>
    <recommendedName>
        <fullName evidence="1">DUF4185 domain-containing protein</fullName>
    </recommendedName>
</protein>
<evidence type="ECO:0000313" key="3">
    <source>
        <dbReference type="Proteomes" id="UP001498771"/>
    </source>
</evidence>
<name>A0ABR1EZN0_9ASCO</name>
<dbReference type="GeneID" id="90039002"/>
<organism evidence="2 3">
    <name type="scientific">Myxozyma melibiosi</name>
    <dbReference type="NCBI Taxonomy" id="54550"/>
    <lineage>
        <taxon>Eukaryota</taxon>
        <taxon>Fungi</taxon>
        <taxon>Dikarya</taxon>
        <taxon>Ascomycota</taxon>
        <taxon>Saccharomycotina</taxon>
        <taxon>Lipomycetes</taxon>
        <taxon>Lipomycetales</taxon>
        <taxon>Lipomycetaceae</taxon>
        <taxon>Myxozyma</taxon>
    </lineage>
</organism>
<dbReference type="InterPro" id="IPR025442">
    <property type="entry name" value="DUF4185"/>
</dbReference>
<reference evidence="2 3" key="1">
    <citation type="submission" date="2024-03" db="EMBL/GenBank/DDBJ databases">
        <title>Genome-scale model development and genomic sequencing of the oleaginous clade Lipomyces.</title>
        <authorList>
            <consortium name="Lawrence Berkeley National Laboratory"/>
            <person name="Czajka J.J."/>
            <person name="Han Y."/>
            <person name="Kim J."/>
            <person name="Mondo S.J."/>
            <person name="Hofstad B.A."/>
            <person name="Robles A."/>
            <person name="Haridas S."/>
            <person name="Riley R."/>
            <person name="LaButti K."/>
            <person name="Pangilinan J."/>
            <person name="Andreopoulos W."/>
            <person name="Lipzen A."/>
            <person name="Yan J."/>
            <person name="Wang M."/>
            <person name="Ng V."/>
            <person name="Grigoriev I.V."/>
            <person name="Spatafora J.W."/>
            <person name="Magnuson J.K."/>
            <person name="Baker S.E."/>
            <person name="Pomraning K.R."/>
        </authorList>
    </citation>
    <scope>NUCLEOTIDE SEQUENCE [LARGE SCALE GENOMIC DNA]</scope>
    <source>
        <strain evidence="2 3">Phaff 52-87</strain>
    </source>
</reference>
<gene>
    <name evidence="2" type="ORF">BZA70DRAFT_283763</name>
</gene>
<dbReference type="EMBL" id="JBBJBU010000013">
    <property type="protein sequence ID" value="KAK7203064.1"/>
    <property type="molecule type" value="Genomic_DNA"/>
</dbReference>
<dbReference type="RefSeq" id="XP_064766097.1">
    <property type="nucleotide sequence ID" value="XM_064913490.1"/>
</dbReference>
<dbReference type="Pfam" id="PF13810">
    <property type="entry name" value="DUF4185"/>
    <property type="match status" value="1"/>
</dbReference>
<sequence>MPSPPPKLKKFERIGTLKDVNGHNYTRDIGCSSVFNRKPIWLFGDTFPLNDKGQMIGLLTSTAAMGNEREPTKSKYWICKSDGKPAQFIPFTDEEWRFNKEHQGGGKQRYFLWSFSSIVETSPGQGWVFFTKGRTQSTNLSDNVGYGVQIGRVSTDEHGMPVVTRCMNEPLFPHNTITWGSFETLIDHDYIYLYGEKGGQIFVSRVPNDCPTDRSKYEFWTKDNTWSKEQKNLKDLFWKLQSGTVFWSKYYNCFILIGCTMWADNKIIVRHAKRPEGPWTSDALLYQLYKPQSGFNYCVNVHPWAFPESNGGELLVSWTDQHTGVVELGKITWEGYND</sequence>
<evidence type="ECO:0000259" key="1">
    <source>
        <dbReference type="Pfam" id="PF13810"/>
    </source>
</evidence>
<proteinExistence type="predicted"/>
<evidence type="ECO:0000313" key="2">
    <source>
        <dbReference type="EMBL" id="KAK7203064.1"/>
    </source>
</evidence>
<comment type="caution">
    <text evidence="2">The sequence shown here is derived from an EMBL/GenBank/DDBJ whole genome shotgun (WGS) entry which is preliminary data.</text>
</comment>
<accession>A0ABR1EZN0</accession>